<comment type="subcellular location">
    <subcellularLocation>
        <location evidence="1">Cell membrane</location>
        <topology evidence="1">Multi-pass membrane protein</topology>
    </subcellularLocation>
</comment>
<dbReference type="GO" id="GO:0007165">
    <property type="term" value="P:signal transduction"/>
    <property type="evidence" value="ECO:0007669"/>
    <property type="project" value="UniProtKB-KW"/>
</dbReference>
<dbReference type="CDD" id="cd12913">
    <property type="entry name" value="PDC1_MCP_like"/>
    <property type="match status" value="1"/>
</dbReference>
<dbReference type="SMART" id="SM00304">
    <property type="entry name" value="HAMP"/>
    <property type="match status" value="1"/>
</dbReference>
<dbReference type="CDD" id="cd11386">
    <property type="entry name" value="MCP_signal"/>
    <property type="match status" value="1"/>
</dbReference>
<dbReference type="InterPro" id="IPR051310">
    <property type="entry name" value="MCP_chemotaxis"/>
</dbReference>
<dbReference type="EMBL" id="CP157947">
    <property type="protein sequence ID" value="XBS69226.1"/>
    <property type="molecule type" value="Genomic_DNA"/>
</dbReference>
<evidence type="ECO:0000256" key="9">
    <source>
        <dbReference type="PROSITE-ProRule" id="PRU00284"/>
    </source>
</evidence>
<dbReference type="PROSITE" id="PS50111">
    <property type="entry name" value="CHEMOTAXIS_TRANSDUC_2"/>
    <property type="match status" value="1"/>
</dbReference>
<dbReference type="PANTHER" id="PTHR43531:SF16">
    <property type="entry name" value="METHYL-ACCEPTING CHEMOTAXIS PROTEIN II"/>
    <property type="match status" value="1"/>
</dbReference>
<evidence type="ECO:0000256" key="10">
    <source>
        <dbReference type="SAM" id="Phobius"/>
    </source>
</evidence>
<dbReference type="SMART" id="SM00283">
    <property type="entry name" value="MA"/>
    <property type="match status" value="1"/>
</dbReference>
<dbReference type="FunFam" id="1.10.287.950:FF:000001">
    <property type="entry name" value="Methyl-accepting chemotaxis sensory transducer"/>
    <property type="match status" value="1"/>
</dbReference>
<evidence type="ECO:0000256" key="5">
    <source>
        <dbReference type="ARBA" id="ARBA00022989"/>
    </source>
</evidence>
<dbReference type="SUPFAM" id="SSF103190">
    <property type="entry name" value="Sensory domain-like"/>
    <property type="match status" value="1"/>
</dbReference>
<dbReference type="Pfam" id="PF00672">
    <property type="entry name" value="HAMP"/>
    <property type="match status" value="1"/>
</dbReference>
<dbReference type="InterPro" id="IPR033479">
    <property type="entry name" value="dCache_1"/>
</dbReference>
<dbReference type="GO" id="GO:0006935">
    <property type="term" value="P:chemotaxis"/>
    <property type="evidence" value="ECO:0007669"/>
    <property type="project" value="UniProtKB-KW"/>
</dbReference>
<reference evidence="13" key="1">
    <citation type="submission" date="2024-06" db="EMBL/GenBank/DDBJ databases">
        <authorList>
            <person name="Coelho C."/>
            <person name="Bento M."/>
            <person name="Garcia E."/>
            <person name="Camelo A."/>
            <person name="Brandao I."/>
            <person name="Espirito Santo C."/>
            <person name="Trovao J."/>
            <person name="Verissimo A."/>
            <person name="Costa J."/>
            <person name="Tiago I."/>
        </authorList>
    </citation>
    <scope>NUCLEOTIDE SEQUENCE</scope>
    <source>
        <strain evidence="13">KWT182</strain>
    </source>
</reference>
<protein>
    <submittedName>
        <fullName evidence="13">Methyl-accepting chemotaxis protein</fullName>
    </submittedName>
</protein>
<dbReference type="PROSITE" id="PS50885">
    <property type="entry name" value="HAMP"/>
    <property type="match status" value="1"/>
</dbReference>
<comment type="similarity">
    <text evidence="8">Belongs to the methyl-accepting chemotaxis (MCP) protein family.</text>
</comment>
<evidence type="ECO:0000259" key="11">
    <source>
        <dbReference type="PROSITE" id="PS50111"/>
    </source>
</evidence>
<dbReference type="GO" id="GO:0005886">
    <property type="term" value="C:plasma membrane"/>
    <property type="evidence" value="ECO:0007669"/>
    <property type="project" value="UniProtKB-SubCell"/>
</dbReference>
<keyword evidence="6 10" id="KW-0472">Membrane</keyword>
<dbReference type="InterPro" id="IPR004090">
    <property type="entry name" value="Chemotax_Me-accpt_rcpt"/>
</dbReference>
<evidence type="ECO:0000256" key="6">
    <source>
        <dbReference type="ARBA" id="ARBA00023136"/>
    </source>
</evidence>
<evidence type="ECO:0000259" key="12">
    <source>
        <dbReference type="PROSITE" id="PS50885"/>
    </source>
</evidence>
<dbReference type="GO" id="GO:0004888">
    <property type="term" value="F:transmembrane signaling receptor activity"/>
    <property type="evidence" value="ECO:0007669"/>
    <property type="project" value="InterPro"/>
</dbReference>
<feature type="domain" description="HAMP" evidence="12">
    <location>
        <begin position="292"/>
        <end position="346"/>
    </location>
</feature>
<dbReference type="AlphaFoldDB" id="A0AAU7QAH0"/>
<dbReference type="PANTHER" id="PTHR43531">
    <property type="entry name" value="PROTEIN ICFG"/>
    <property type="match status" value="1"/>
</dbReference>
<dbReference type="PRINTS" id="PR00260">
    <property type="entry name" value="CHEMTRNSDUCR"/>
</dbReference>
<dbReference type="Pfam" id="PF00015">
    <property type="entry name" value="MCPsignal"/>
    <property type="match status" value="1"/>
</dbReference>
<evidence type="ECO:0000256" key="7">
    <source>
        <dbReference type="ARBA" id="ARBA00023224"/>
    </source>
</evidence>
<feature type="domain" description="Methyl-accepting transducer" evidence="11">
    <location>
        <begin position="351"/>
        <end position="580"/>
    </location>
</feature>
<dbReference type="InterPro" id="IPR004089">
    <property type="entry name" value="MCPsignal_dom"/>
</dbReference>
<dbReference type="SUPFAM" id="SSF58104">
    <property type="entry name" value="Methyl-accepting chemotaxis protein (MCP) signaling domain"/>
    <property type="match status" value="1"/>
</dbReference>
<proteinExistence type="inferred from homology"/>
<evidence type="ECO:0000256" key="4">
    <source>
        <dbReference type="ARBA" id="ARBA00022692"/>
    </source>
</evidence>
<keyword evidence="3" id="KW-0145">Chemotaxis</keyword>
<accession>A0AAU7QAH0</accession>
<evidence type="ECO:0000256" key="2">
    <source>
        <dbReference type="ARBA" id="ARBA00022475"/>
    </source>
</evidence>
<name>A0AAU7QAH0_9GAMM</name>
<dbReference type="InterPro" id="IPR029151">
    <property type="entry name" value="Sensor-like_sf"/>
</dbReference>
<dbReference type="CDD" id="cd06225">
    <property type="entry name" value="HAMP"/>
    <property type="match status" value="1"/>
</dbReference>
<evidence type="ECO:0000313" key="13">
    <source>
        <dbReference type="EMBL" id="XBS69226.1"/>
    </source>
</evidence>
<evidence type="ECO:0000256" key="3">
    <source>
        <dbReference type="ARBA" id="ARBA00022500"/>
    </source>
</evidence>
<feature type="transmembrane region" description="Helical" evidence="10">
    <location>
        <begin position="268"/>
        <end position="291"/>
    </location>
</feature>
<sequence>MFTSIRIRILAVTMLCMVLALLVNTTINYAVTRHYNQQAINNLLDTTATSHELGVSEWIKSKSAMISALHDAASNPDPIPILKQMAAGGNFANVYIGYADKTAKFSDNTGIPADYDPTGRPWYLQASKAGTLVVTPPYIDAGTKKLVVTFALPVMVNGAVHAVIGGDVTMDNVVDNIRAIHPTVHSEGLLADKSGTIIASLNPDLALKPLNQWLTGLDAGRLYGANRPVTARVNGVVKQLRAIAVPGTDWYVVVALDDNDATAGMHSLLGASAIALILLMVVATLAVRFLIGSLLRRLTAISKAMKAISAGTEDLTQRLPETGRDEIAQIGHAFNEFVAKLSIIMQKLRDSCLSVQHASGEMAAGNQDLAGRTEQAADNLRGTVTALEQITASVSQTSESASLANGQAATASQSASRGGEVVSHVVSNMQAIEVAAGKIGDIITVIDGIAFQTNILALNAAVEAARAGEQGRGFAVVAGEVRTLAQRSAQAAKEIKTLIESTTQSVASGSKYVRLAGESMNDIVSNISSVSTMIAEITHATQQQHQGIEEISVSVNRLDAMVQQNAELVEQSSAATAALQEEARELTETASGFRL</sequence>
<keyword evidence="7 9" id="KW-0807">Transducer</keyword>
<organism evidence="13">
    <name type="scientific">Acerihabitans sp. KWT182</name>
    <dbReference type="NCBI Taxonomy" id="3157919"/>
    <lineage>
        <taxon>Bacteria</taxon>
        <taxon>Pseudomonadati</taxon>
        <taxon>Pseudomonadota</taxon>
        <taxon>Gammaproteobacteria</taxon>
        <taxon>Enterobacterales</taxon>
        <taxon>Pectobacteriaceae</taxon>
        <taxon>Acerihabitans</taxon>
    </lineage>
</organism>
<dbReference type="Pfam" id="PF02743">
    <property type="entry name" value="dCache_1"/>
    <property type="match status" value="1"/>
</dbReference>
<dbReference type="InterPro" id="IPR003660">
    <property type="entry name" value="HAMP_dom"/>
</dbReference>
<dbReference type="Gene3D" id="3.30.450.20">
    <property type="entry name" value="PAS domain"/>
    <property type="match status" value="2"/>
</dbReference>
<dbReference type="Gene3D" id="1.10.287.950">
    <property type="entry name" value="Methyl-accepting chemotaxis protein"/>
    <property type="match status" value="1"/>
</dbReference>
<keyword evidence="2" id="KW-1003">Cell membrane</keyword>
<gene>
    <name evidence="13" type="ORF">ABK905_22645</name>
</gene>
<keyword evidence="5 10" id="KW-1133">Transmembrane helix</keyword>
<evidence type="ECO:0000256" key="1">
    <source>
        <dbReference type="ARBA" id="ARBA00004651"/>
    </source>
</evidence>
<evidence type="ECO:0000256" key="8">
    <source>
        <dbReference type="ARBA" id="ARBA00029447"/>
    </source>
</evidence>
<keyword evidence="4 10" id="KW-0812">Transmembrane</keyword>